<keyword evidence="3" id="KW-1185">Reference proteome</keyword>
<dbReference type="OrthoDB" id="1021611at2759"/>
<feature type="compositionally biased region" description="Acidic residues" evidence="1">
    <location>
        <begin position="141"/>
        <end position="152"/>
    </location>
</feature>
<gene>
    <name evidence="2" type="ORF">ISN44_As09g004160</name>
</gene>
<feature type="region of interest" description="Disordered" evidence="1">
    <location>
        <begin position="133"/>
        <end position="152"/>
    </location>
</feature>
<protein>
    <submittedName>
        <fullName evidence="2">Uncharacterized protein</fullName>
    </submittedName>
</protein>
<evidence type="ECO:0000256" key="1">
    <source>
        <dbReference type="SAM" id="MobiDB-lite"/>
    </source>
</evidence>
<evidence type="ECO:0000313" key="2">
    <source>
        <dbReference type="EMBL" id="KAG7572020.1"/>
    </source>
</evidence>
<dbReference type="Proteomes" id="UP000694251">
    <property type="component" value="Chromosome 9"/>
</dbReference>
<sequence length="152" mass="17296">MDTESIKLDVHVTSWFRTPLSGFLSSVIISRDREFEEFIIDGHDDSVTSLGSYRDPSRGPDPLIFLNFQNFEPNYVYQLLQSQLHDHVLSEQIAGQILVEAQRLRSSELPQQPLFMMVSVKLTQKGYTFGTCNSATSTTDLDQESEEDKSET</sequence>
<accession>A0A8T2AEZ3</accession>
<proteinExistence type="predicted"/>
<dbReference type="AlphaFoldDB" id="A0A8T2AEZ3"/>
<comment type="caution">
    <text evidence="2">The sequence shown here is derived from an EMBL/GenBank/DDBJ whole genome shotgun (WGS) entry which is preliminary data.</text>
</comment>
<dbReference type="EMBL" id="JAEFBJ010000009">
    <property type="protein sequence ID" value="KAG7572020.1"/>
    <property type="molecule type" value="Genomic_DNA"/>
</dbReference>
<name>A0A8T2AEZ3_ARASU</name>
<evidence type="ECO:0000313" key="3">
    <source>
        <dbReference type="Proteomes" id="UP000694251"/>
    </source>
</evidence>
<reference evidence="2 3" key="1">
    <citation type="submission" date="2020-12" db="EMBL/GenBank/DDBJ databases">
        <title>Concerted genomic and epigenomic changes stabilize Arabidopsis allopolyploids.</title>
        <authorList>
            <person name="Chen Z."/>
        </authorList>
    </citation>
    <scope>NUCLEOTIDE SEQUENCE [LARGE SCALE GENOMIC DNA]</scope>
    <source>
        <strain evidence="2">As9502</strain>
        <tissue evidence="2">Leaf</tissue>
    </source>
</reference>
<organism evidence="2 3">
    <name type="scientific">Arabidopsis suecica</name>
    <name type="common">Swedish thale-cress</name>
    <name type="synonym">Cardaminopsis suecica</name>
    <dbReference type="NCBI Taxonomy" id="45249"/>
    <lineage>
        <taxon>Eukaryota</taxon>
        <taxon>Viridiplantae</taxon>
        <taxon>Streptophyta</taxon>
        <taxon>Embryophyta</taxon>
        <taxon>Tracheophyta</taxon>
        <taxon>Spermatophyta</taxon>
        <taxon>Magnoliopsida</taxon>
        <taxon>eudicotyledons</taxon>
        <taxon>Gunneridae</taxon>
        <taxon>Pentapetalae</taxon>
        <taxon>rosids</taxon>
        <taxon>malvids</taxon>
        <taxon>Brassicales</taxon>
        <taxon>Brassicaceae</taxon>
        <taxon>Camelineae</taxon>
        <taxon>Arabidopsis</taxon>
    </lineage>
</organism>